<comment type="similarity">
    <text evidence="1">Belongs to the serpin family.</text>
</comment>
<protein>
    <submittedName>
        <fullName evidence="3">Serpin family protein</fullName>
    </submittedName>
</protein>
<dbReference type="InterPro" id="IPR042178">
    <property type="entry name" value="Serpin_sf_1"/>
</dbReference>
<feature type="domain" description="Serpin" evidence="2">
    <location>
        <begin position="14"/>
        <end position="340"/>
    </location>
</feature>
<dbReference type="PANTHER" id="PTHR11461">
    <property type="entry name" value="SERINE PROTEASE INHIBITOR, SERPIN"/>
    <property type="match status" value="1"/>
</dbReference>
<accession>A0ABX1FJ91</accession>
<reference evidence="3 4" key="1">
    <citation type="submission" date="2019-08" db="EMBL/GenBank/DDBJ databases">
        <title>Lentzea from Indian Himalayas.</title>
        <authorList>
            <person name="Mandal S."/>
            <person name="Mallick Gupta A."/>
            <person name="Maiti P.K."/>
            <person name="Sarkar J."/>
            <person name="Mandal S."/>
        </authorList>
    </citation>
    <scope>NUCLEOTIDE SEQUENCE [LARGE SCALE GENOMIC DNA]</scope>
    <source>
        <strain evidence="3 4">PSKA42</strain>
    </source>
</reference>
<evidence type="ECO:0000313" key="3">
    <source>
        <dbReference type="EMBL" id="NKE59063.1"/>
    </source>
</evidence>
<evidence type="ECO:0000259" key="2">
    <source>
        <dbReference type="SMART" id="SM00093"/>
    </source>
</evidence>
<keyword evidence="4" id="KW-1185">Reference proteome</keyword>
<dbReference type="InterPro" id="IPR023796">
    <property type="entry name" value="Serpin_dom"/>
</dbReference>
<dbReference type="CDD" id="cd19590">
    <property type="entry name" value="serpin_thermopin-like"/>
    <property type="match status" value="1"/>
</dbReference>
<evidence type="ECO:0000256" key="1">
    <source>
        <dbReference type="RuleBase" id="RU000411"/>
    </source>
</evidence>
<dbReference type="EMBL" id="VSRL01000072">
    <property type="protein sequence ID" value="NKE59063.1"/>
    <property type="molecule type" value="Genomic_DNA"/>
</dbReference>
<dbReference type="InterPro" id="IPR036186">
    <property type="entry name" value="Serpin_sf"/>
</dbReference>
<dbReference type="InterPro" id="IPR023795">
    <property type="entry name" value="Serpin_CS"/>
</dbReference>
<dbReference type="Pfam" id="PF00079">
    <property type="entry name" value="Serpin"/>
    <property type="match status" value="1"/>
</dbReference>
<dbReference type="SUPFAM" id="SSF56574">
    <property type="entry name" value="Serpins"/>
    <property type="match status" value="1"/>
</dbReference>
<evidence type="ECO:0000313" key="4">
    <source>
        <dbReference type="Proteomes" id="UP001515943"/>
    </source>
</evidence>
<dbReference type="PANTHER" id="PTHR11461:SF211">
    <property type="entry name" value="GH10112P-RELATED"/>
    <property type="match status" value="1"/>
</dbReference>
<name>A0ABX1FJ91_9PSEU</name>
<organism evidence="3 4">
    <name type="scientific">Lentzea indica</name>
    <dbReference type="NCBI Taxonomy" id="2604800"/>
    <lineage>
        <taxon>Bacteria</taxon>
        <taxon>Bacillati</taxon>
        <taxon>Actinomycetota</taxon>
        <taxon>Actinomycetes</taxon>
        <taxon>Pseudonocardiales</taxon>
        <taxon>Pseudonocardiaceae</taxon>
        <taxon>Lentzea</taxon>
    </lineage>
</organism>
<dbReference type="SMART" id="SM00093">
    <property type="entry name" value="SERPIN"/>
    <property type="match status" value="1"/>
</dbReference>
<sequence>MEESDVTDQADFALTMHRVAVPDPSSNACWSPFSVASALALAREAARGETRTELDALLKDFDAADALDVPELAVANTLWADDDLTLNPDFSLTSSVRRTAFSDPATVRKLVNTDVAETTRGLIPELLASPPPPDAAAIIVNALYLKVGWLNPFAAWETAEKPFHAPSGDVDVPTMKVIEKFRYARHEGWQTIVLPAASGVETVVLLPDESLEQPLDPSVLEATGRVNLELSLPKVDVREKFQLKGVLERLGVRRMFARDADFGGLSPDERLFVDDVIHEAVLRLDEEGLEGAAATAVTFRTVSLEIPTEPIVVTVDRPFLLAVRHARSGAIYFLAQVARP</sequence>
<dbReference type="Proteomes" id="UP001515943">
    <property type="component" value="Unassembled WGS sequence"/>
</dbReference>
<comment type="caution">
    <text evidence="3">The sequence shown here is derived from an EMBL/GenBank/DDBJ whole genome shotgun (WGS) entry which is preliminary data.</text>
</comment>
<dbReference type="InterPro" id="IPR042185">
    <property type="entry name" value="Serpin_sf_2"/>
</dbReference>
<dbReference type="Gene3D" id="3.30.497.10">
    <property type="entry name" value="Antithrombin, subunit I, domain 2"/>
    <property type="match status" value="1"/>
</dbReference>
<gene>
    <name evidence="3" type="ORF">FXN61_20505</name>
</gene>
<dbReference type="PROSITE" id="PS00284">
    <property type="entry name" value="SERPIN"/>
    <property type="match status" value="1"/>
</dbReference>
<proteinExistence type="inferred from homology"/>
<dbReference type="InterPro" id="IPR000215">
    <property type="entry name" value="Serpin_fam"/>
</dbReference>
<dbReference type="Gene3D" id="2.30.39.10">
    <property type="entry name" value="Alpha-1-antitrypsin, domain 1"/>
    <property type="match status" value="1"/>
</dbReference>